<protein>
    <submittedName>
        <fullName evidence="2">Uncharacterized protein</fullName>
    </submittedName>
</protein>
<dbReference type="Proteomes" id="UP001154329">
    <property type="component" value="Chromosome 3"/>
</dbReference>
<reference evidence="2" key="2">
    <citation type="submission" date="2022-10" db="EMBL/GenBank/DDBJ databases">
        <authorList>
            <consortium name="ENA_rothamsted_submissions"/>
            <consortium name="culmorum"/>
            <person name="King R."/>
        </authorList>
    </citation>
    <scope>NUCLEOTIDE SEQUENCE</scope>
</reference>
<evidence type="ECO:0000313" key="3">
    <source>
        <dbReference type="Proteomes" id="UP001154329"/>
    </source>
</evidence>
<keyword evidence="1" id="KW-1133">Transmembrane helix</keyword>
<reference evidence="2" key="1">
    <citation type="submission" date="2022-02" db="EMBL/GenBank/DDBJ databases">
        <authorList>
            <person name="King R."/>
        </authorList>
    </citation>
    <scope>NUCLEOTIDE SEQUENCE</scope>
</reference>
<evidence type="ECO:0000313" key="2">
    <source>
        <dbReference type="EMBL" id="CAH1732857.1"/>
    </source>
</evidence>
<dbReference type="OrthoDB" id="5531344at2759"/>
<keyword evidence="1" id="KW-0472">Membrane</keyword>
<proteinExistence type="predicted"/>
<keyword evidence="3" id="KW-1185">Reference proteome</keyword>
<name>A0A9P0JA68_APHGO</name>
<sequence>MENSNGVTYLDSSEVQICKPITVVNDRIENFLKRKREENHDRNTRMYCNSISSSNYSGASRTCNTIEAKRQRGSECFVKKTIVQNNVGPQNNGGLDITSSNSYNLSNNTSSIGLKPDVRERISNLEKVLNIKSDDSKSNIDIYNKLKSIEDHVLKLESILLNINENYSLSNICSIDKDIGIIKHNNTKADDLMNQKCCCYVQFLSIHLISMGLWFYVFIVYYIQIVWLDISSYRDKQNITHVEDDRFKFIFSVKLNTKKFVEDSLIRKEIKSEILPQKSKYSANEIQALINSIK</sequence>
<organism evidence="2 3">
    <name type="scientific">Aphis gossypii</name>
    <name type="common">Cotton aphid</name>
    <dbReference type="NCBI Taxonomy" id="80765"/>
    <lineage>
        <taxon>Eukaryota</taxon>
        <taxon>Metazoa</taxon>
        <taxon>Ecdysozoa</taxon>
        <taxon>Arthropoda</taxon>
        <taxon>Hexapoda</taxon>
        <taxon>Insecta</taxon>
        <taxon>Pterygota</taxon>
        <taxon>Neoptera</taxon>
        <taxon>Paraneoptera</taxon>
        <taxon>Hemiptera</taxon>
        <taxon>Sternorrhyncha</taxon>
        <taxon>Aphidomorpha</taxon>
        <taxon>Aphidoidea</taxon>
        <taxon>Aphididae</taxon>
        <taxon>Aphidini</taxon>
        <taxon>Aphis</taxon>
        <taxon>Aphis</taxon>
    </lineage>
</organism>
<accession>A0A9P0JA68</accession>
<feature type="transmembrane region" description="Helical" evidence="1">
    <location>
        <begin position="203"/>
        <end position="228"/>
    </location>
</feature>
<evidence type="ECO:0000256" key="1">
    <source>
        <dbReference type="SAM" id="Phobius"/>
    </source>
</evidence>
<dbReference type="EMBL" id="OU899036">
    <property type="protein sequence ID" value="CAH1732857.1"/>
    <property type="molecule type" value="Genomic_DNA"/>
</dbReference>
<dbReference type="AlphaFoldDB" id="A0A9P0JA68"/>
<keyword evidence="1" id="KW-0812">Transmembrane</keyword>
<gene>
    <name evidence="2" type="ORF">APHIGO_LOCUS9284</name>
</gene>